<proteinExistence type="inferred from homology"/>
<feature type="compositionally biased region" description="Polar residues" evidence="7">
    <location>
        <begin position="211"/>
        <end position="221"/>
    </location>
</feature>
<dbReference type="Gene3D" id="3.30.1120.50">
    <property type="entry name" value="Pepsin inhibitor-3"/>
    <property type="match status" value="2"/>
</dbReference>
<evidence type="ECO:0000259" key="8">
    <source>
        <dbReference type="PROSITE" id="PS50202"/>
    </source>
</evidence>
<evidence type="ECO:0000256" key="5">
    <source>
        <dbReference type="ARBA" id="ARBA00023157"/>
    </source>
</evidence>
<keyword evidence="5" id="KW-1015">Disulfide bond</keyword>
<evidence type="ECO:0000256" key="3">
    <source>
        <dbReference type="ARBA" id="ARBA00022525"/>
    </source>
</evidence>
<feature type="region of interest" description="Disordered" evidence="7">
    <location>
        <begin position="138"/>
        <end position="285"/>
    </location>
</feature>
<keyword evidence="6" id="KW-0206">Cytoskeleton</keyword>
<evidence type="ECO:0000256" key="1">
    <source>
        <dbReference type="ARBA" id="ARBA00004613"/>
    </source>
</evidence>
<evidence type="ECO:0000313" key="9">
    <source>
        <dbReference type="Proteomes" id="UP000036681"/>
    </source>
</evidence>
<feature type="compositionally biased region" description="Basic and acidic residues" evidence="7">
    <location>
        <begin position="222"/>
        <end position="251"/>
    </location>
</feature>
<evidence type="ECO:0000256" key="2">
    <source>
        <dbReference type="ARBA" id="ARBA00008019"/>
    </source>
</evidence>
<feature type="compositionally biased region" description="Acidic residues" evidence="7">
    <location>
        <begin position="162"/>
        <end position="178"/>
    </location>
</feature>
<sequence>MYSYKLCLQRKAQKIALQRQQRGLLERRQFQITTAGGISRHRLLCVGDQRVAFKVKLKRRYFKYYKVKPAFGIIKPGDTRELVVYRRPGKVGGNYLSVRYIIAPSRYDPRKPFIRGSEIGETKFKIIIVDGRIRSHNDTSFGTTVTDKGQIWRRKPSVEEDMRMEEEIEEQDSEEAEVLLENPDNDDKRRHISEENDNSDKSSKADSSDSVESTRLSVQRSAETERSPSEEKLANNVKEYEHSPPKRKSIERIVQQKRPHSRRQSVVKAAEQELPHPKSERKRQLAKLKALEGFREEERVLPTKKSVERLLGKGRYRLKRNAARPVEEKRAQQDGPYDYLFSEGESGAERRDSPSPQETKVTKKIKRGTIIVTSDNNESSDKDGALYINGVHQRNLTEEEKRALDVFMDDYNNYTVQLEQYFRSSNGLSAQFPTRPPAPPFCSNVTGYYLDGCMVVGKTLFINNIYVREISEEEAKRLDEFGKQYKEYMKYIEQVNPQIGYNDDSAETSSTVSSVPTMAPVPPPEDPRICIAL</sequence>
<dbReference type="PROSITE" id="PS50202">
    <property type="entry name" value="MSP"/>
    <property type="match status" value="1"/>
</dbReference>
<comment type="subcellular location">
    <subcellularLocation>
        <location evidence="1">Secreted</location>
    </subcellularLocation>
</comment>
<evidence type="ECO:0000256" key="7">
    <source>
        <dbReference type="SAM" id="MobiDB-lite"/>
    </source>
</evidence>
<reference evidence="10" key="1">
    <citation type="submission" date="2023-03" db="UniProtKB">
        <authorList>
            <consortium name="WormBaseParasite"/>
        </authorList>
    </citation>
    <scope>IDENTIFICATION</scope>
</reference>
<dbReference type="InterPro" id="IPR038412">
    <property type="entry name" value="Pepsin-I3_sf"/>
</dbReference>
<comment type="function">
    <text evidence="6">Central component in molecular interactions underlying sperm crawling. Forms an extensive filament system that extends from sperm villipoda, along the leading edge of the pseudopod.</text>
</comment>
<dbReference type="PANTHER" id="PTHR37969">
    <property type="entry name" value="PROTEIN CBG07421-RELATED"/>
    <property type="match status" value="1"/>
</dbReference>
<dbReference type="Pfam" id="PF00635">
    <property type="entry name" value="Motile_Sperm"/>
    <property type="match status" value="1"/>
</dbReference>
<dbReference type="Proteomes" id="UP000036681">
    <property type="component" value="Unplaced"/>
</dbReference>
<dbReference type="PANTHER" id="PTHR37969:SF3">
    <property type="entry name" value="PROTEIN CBG13131"/>
    <property type="match status" value="1"/>
</dbReference>
<evidence type="ECO:0000313" key="10">
    <source>
        <dbReference type="WBParaSite" id="ALUE_0000900001-mRNA-1"/>
    </source>
</evidence>
<dbReference type="InterPro" id="IPR008962">
    <property type="entry name" value="PapD-like_sf"/>
</dbReference>
<dbReference type="WBParaSite" id="ALUE_0000900001-mRNA-1">
    <property type="protein sequence ID" value="ALUE_0000900001-mRNA-1"/>
    <property type="gene ID" value="ALUE_0000900001"/>
</dbReference>
<keyword evidence="3" id="KW-0964">Secreted</keyword>
<dbReference type="Gene3D" id="2.60.40.10">
    <property type="entry name" value="Immunoglobulins"/>
    <property type="match status" value="1"/>
</dbReference>
<feature type="domain" description="MSP" evidence="8">
    <location>
        <begin position="5"/>
        <end position="129"/>
    </location>
</feature>
<protein>
    <recommendedName>
        <fullName evidence="6">Major sperm protein</fullName>
    </recommendedName>
</protein>
<evidence type="ECO:0000256" key="6">
    <source>
        <dbReference type="RuleBase" id="RU003425"/>
    </source>
</evidence>
<keyword evidence="4" id="KW-0732">Signal</keyword>
<dbReference type="InterPro" id="IPR010480">
    <property type="entry name" value="Pepsin-I3"/>
</dbReference>
<dbReference type="Pfam" id="PF06394">
    <property type="entry name" value="Pepsin-I3"/>
    <property type="match status" value="2"/>
</dbReference>
<feature type="compositionally biased region" description="Basic residues" evidence="7">
    <location>
        <begin position="252"/>
        <end position="265"/>
    </location>
</feature>
<feature type="region of interest" description="Disordered" evidence="7">
    <location>
        <begin position="321"/>
        <end position="363"/>
    </location>
</feature>
<organism evidence="9 10">
    <name type="scientific">Ascaris lumbricoides</name>
    <name type="common">Giant roundworm</name>
    <dbReference type="NCBI Taxonomy" id="6252"/>
    <lineage>
        <taxon>Eukaryota</taxon>
        <taxon>Metazoa</taxon>
        <taxon>Ecdysozoa</taxon>
        <taxon>Nematoda</taxon>
        <taxon>Chromadorea</taxon>
        <taxon>Rhabditida</taxon>
        <taxon>Spirurina</taxon>
        <taxon>Ascaridomorpha</taxon>
        <taxon>Ascaridoidea</taxon>
        <taxon>Ascarididae</taxon>
        <taxon>Ascaris</taxon>
    </lineage>
</organism>
<feature type="compositionally biased region" description="Polar residues" evidence="7">
    <location>
        <begin position="138"/>
        <end position="147"/>
    </location>
</feature>
<evidence type="ECO:0000256" key="4">
    <source>
        <dbReference type="ARBA" id="ARBA00022729"/>
    </source>
</evidence>
<dbReference type="InterPro" id="IPR000535">
    <property type="entry name" value="MSP_dom"/>
</dbReference>
<dbReference type="InterPro" id="IPR051901">
    <property type="entry name" value="Protease_Inhibitor_I33"/>
</dbReference>
<dbReference type="InterPro" id="IPR013783">
    <property type="entry name" value="Ig-like_fold"/>
</dbReference>
<dbReference type="GO" id="GO:0005576">
    <property type="term" value="C:extracellular region"/>
    <property type="evidence" value="ECO:0007669"/>
    <property type="project" value="UniProtKB-SubCell"/>
</dbReference>
<dbReference type="SUPFAM" id="SSF49354">
    <property type="entry name" value="PapD-like"/>
    <property type="match status" value="1"/>
</dbReference>
<comment type="similarity">
    <text evidence="2">Belongs to the protease inhibitor I33 family.</text>
</comment>
<keyword evidence="6" id="KW-0963">Cytoplasm</keyword>
<dbReference type="SUPFAM" id="SSF55149">
    <property type="entry name" value="Pepsin inhibitor-3"/>
    <property type="match status" value="1"/>
</dbReference>
<accession>A0A9J2PG85</accession>
<keyword evidence="9" id="KW-1185">Reference proteome</keyword>
<name>A0A9J2PG85_ASCLU</name>
<feature type="compositionally biased region" description="Basic and acidic residues" evidence="7">
    <location>
        <begin position="185"/>
        <end position="207"/>
    </location>
</feature>
<dbReference type="AlphaFoldDB" id="A0A9J2PG85"/>